<reference evidence="2" key="1">
    <citation type="submission" date="2018-12" db="EMBL/GenBank/DDBJ databases">
        <authorList>
            <person name="Will S."/>
            <person name="Neumann-Schaal M."/>
            <person name="Henke P."/>
        </authorList>
    </citation>
    <scope>NUCLEOTIDE SEQUENCE</scope>
    <source>
        <strain evidence="2">PCC 7102</strain>
    </source>
</reference>
<dbReference type="SUPFAM" id="SSF56024">
    <property type="entry name" value="Phospholipase D/nuclease"/>
    <property type="match status" value="1"/>
</dbReference>
<reference evidence="2" key="2">
    <citation type="journal article" date="2019" name="Genome Biol. Evol.">
        <title>Day and night: Metabolic profiles and evolutionary relationships of six axenic non-marine cyanobacteria.</title>
        <authorList>
            <person name="Will S.E."/>
            <person name="Henke P."/>
            <person name="Boedeker C."/>
            <person name="Huang S."/>
            <person name="Brinkmann H."/>
            <person name="Rohde M."/>
            <person name="Jarek M."/>
            <person name="Friedl T."/>
            <person name="Seufert S."/>
            <person name="Schumacher M."/>
            <person name="Overmann J."/>
            <person name="Neumann-Schaal M."/>
            <person name="Petersen J."/>
        </authorList>
    </citation>
    <scope>NUCLEOTIDE SEQUENCE [LARGE SCALE GENOMIC DNA]</scope>
    <source>
        <strain evidence="2">PCC 7102</strain>
    </source>
</reference>
<evidence type="ECO:0000313" key="2">
    <source>
        <dbReference type="EMBL" id="RUT08314.1"/>
    </source>
</evidence>
<keyword evidence="3" id="KW-1185">Reference proteome</keyword>
<evidence type="ECO:0000259" key="1">
    <source>
        <dbReference type="Pfam" id="PF13091"/>
    </source>
</evidence>
<dbReference type="RefSeq" id="WP_127080134.1">
    <property type="nucleotide sequence ID" value="NZ_RSCL01000003.1"/>
</dbReference>
<dbReference type="Gene3D" id="3.30.870.10">
    <property type="entry name" value="Endonuclease Chain A"/>
    <property type="match status" value="1"/>
</dbReference>
<name>A0A433VQC9_9CYAN</name>
<gene>
    <name evidence="2" type="ORF">DSM106972_014820</name>
</gene>
<sequence length="169" mass="18967">MPSRYIHSRLSSRQVPNLLQAIFVAELLTPSKCIWLVSPWISDIQVIDNTSNSFMCLEPSWSRSRILLSQILTTLTQRGTIVHVATRPDKHNRSFVEALLLKTDGVNCQVHSTDELHSKGILGDGYYLAGSMNFTYNGITVNEEALTYDTSPQVIAEQQLIFGSRWGVV</sequence>
<feature type="domain" description="Phospholipase D-like" evidence="1">
    <location>
        <begin position="44"/>
        <end position="166"/>
    </location>
</feature>
<dbReference type="Pfam" id="PF13091">
    <property type="entry name" value="PLDc_2"/>
    <property type="match status" value="1"/>
</dbReference>
<dbReference type="NCBIfam" id="NF041068">
    <property type="entry name" value="DpdK"/>
    <property type="match status" value="1"/>
</dbReference>
<dbReference type="AlphaFoldDB" id="A0A433VQC9"/>
<protein>
    <recommendedName>
        <fullName evidence="1">Phospholipase D-like domain-containing protein</fullName>
    </recommendedName>
</protein>
<comment type="caution">
    <text evidence="2">The sequence shown here is derived from an EMBL/GenBank/DDBJ whole genome shotgun (WGS) entry which is preliminary data.</text>
</comment>
<dbReference type="InterPro" id="IPR025202">
    <property type="entry name" value="PLD-like_dom"/>
</dbReference>
<evidence type="ECO:0000313" key="3">
    <source>
        <dbReference type="Proteomes" id="UP000271624"/>
    </source>
</evidence>
<organism evidence="2 3">
    <name type="scientific">Dulcicalothrix desertica PCC 7102</name>
    <dbReference type="NCBI Taxonomy" id="232991"/>
    <lineage>
        <taxon>Bacteria</taxon>
        <taxon>Bacillati</taxon>
        <taxon>Cyanobacteriota</taxon>
        <taxon>Cyanophyceae</taxon>
        <taxon>Nostocales</taxon>
        <taxon>Calotrichaceae</taxon>
        <taxon>Dulcicalothrix</taxon>
    </lineage>
</organism>
<accession>A0A433VQC9</accession>
<dbReference type="Proteomes" id="UP000271624">
    <property type="component" value="Unassembled WGS sequence"/>
</dbReference>
<proteinExistence type="predicted"/>
<dbReference type="EMBL" id="RSCL01000003">
    <property type="protein sequence ID" value="RUT08314.1"/>
    <property type="molecule type" value="Genomic_DNA"/>
</dbReference>
<dbReference type="OrthoDB" id="8441577at2"/>